<gene>
    <name evidence="1" type="ORF">KMZ29_14710</name>
</gene>
<evidence type="ECO:0000313" key="1">
    <source>
        <dbReference type="EMBL" id="QWG11032.1"/>
    </source>
</evidence>
<dbReference type="Proteomes" id="UP000680839">
    <property type="component" value="Chromosome"/>
</dbReference>
<reference evidence="1" key="1">
    <citation type="submission" date="2021-06" db="EMBL/GenBank/DDBJ databases">
        <title>Bradyrhizobium sp. S2-20-1 Genome sequencing.</title>
        <authorList>
            <person name="Jin L."/>
        </authorList>
    </citation>
    <scope>NUCLEOTIDE SEQUENCE</scope>
    <source>
        <strain evidence="1">S2-20-1</strain>
    </source>
</reference>
<name>A0A975N9L0_9BRAD</name>
<evidence type="ECO:0000313" key="2">
    <source>
        <dbReference type="Proteomes" id="UP000680839"/>
    </source>
</evidence>
<dbReference type="RefSeq" id="WP_215619943.1">
    <property type="nucleotide sequence ID" value="NZ_CP076134.1"/>
</dbReference>
<protein>
    <submittedName>
        <fullName evidence="1">Uncharacterized protein</fullName>
    </submittedName>
</protein>
<organism evidence="1 2">
    <name type="scientific">Bradyrhizobium sediminis</name>
    <dbReference type="NCBI Taxonomy" id="2840469"/>
    <lineage>
        <taxon>Bacteria</taxon>
        <taxon>Pseudomonadati</taxon>
        <taxon>Pseudomonadota</taxon>
        <taxon>Alphaproteobacteria</taxon>
        <taxon>Hyphomicrobiales</taxon>
        <taxon>Nitrobacteraceae</taxon>
        <taxon>Bradyrhizobium</taxon>
    </lineage>
</organism>
<accession>A0A975N9L0</accession>
<dbReference type="AlphaFoldDB" id="A0A975N9L0"/>
<proteinExistence type="predicted"/>
<sequence>MKITALSIVAPGQKPWKTGDKLLAFFDVEYSGIRIRECLLVRASRGFLLAQAPRGVRPEEGRRLVDIVDPEIRKAMAASAHSVFVAMGGVEDVAA</sequence>
<dbReference type="EMBL" id="CP076134">
    <property type="protein sequence ID" value="QWG11032.1"/>
    <property type="molecule type" value="Genomic_DNA"/>
</dbReference>